<gene>
    <name evidence="2" type="ORF">B0T26DRAFT_26053</name>
</gene>
<name>A0AA40BG19_9PEZI</name>
<evidence type="ECO:0000313" key="2">
    <source>
        <dbReference type="EMBL" id="KAK0733544.1"/>
    </source>
</evidence>
<evidence type="ECO:0000256" key="1">
    <source>
        <dbReference type="SAM" id="MobiDB-lite"/>
    </source>
</evidence>
<dbReference type="EMBL" id="JAUIRO010000001">
    <property type="protein sequence ID" value="KAK0733544.1"/>
    <property type="molecule type" value="Genomic_DNA"/>
</dbReference>
<keyword evidence="3" id="KW-1185">Reference proteome</keyword>
<dbReference type="GeneID" id="85317307"/>
<comment type="caution">
    <text evidence="2">The sequence shown here is derived from an EMBL/GenBank/DDBJ whole genome shotgun (WGS) entry which is preliminary data.</text>
</comment>
<feature type="region of interest" description="Disordered" evidence="1">
    <location>
        <begin position="161"/>
        <end position="222"/>
    </location>
</feature>
<protein>
    <submittedName>
        <fullName evidence="2">Uncharacterized protein</fullName>
    </submittedName>
</protein>
<reference evidence="2" key="1">
    <citation type="submission" date="2023-06" db="EMBL/GenBank/DDBJ databases">
        <title>Genome-scale phylogeny and comparative genomics of the fungal order Sordariales.</title>
        <authorList>
            <consortium name="Lawrence Berkeley National Laboratory"/>
            <person name="Hensen N."/>
            <person name="Bonometti L."/>
            <person name="Westerberg I."/>
            <person name="Brannstrom I.O."/>
            <person name="Guillou S."/>
            <person name="Cros-Aarteil S."/>
            <person name="Calhoun S."/>
            <person name="Haridas S."/>
            <person name="Kuo A."/>
            <person name="Mondo S."/>
            <person name="Pangilinan J."/>
            <person name="Riley R."/>
            <person name="LaButti K."/>
            <person name="Andreopoulos B."/>
            <person name="Lipzen A."/>
            <person name="Chen C."/>
            <person name="Yanf M."/>
            <person name="Daum C."/>
            <person name="Ng V."/>
            <person name="Clum A."/>
            <person name="Steindorff A."/>
            <person name="Ohm R."/>
            <person name="Martin F."/>
            <person name="Silar P."/>
            <person name="Natvig D."/>
            <person name="Lalanne C."/>
            <person name="Gautier V."/>
            <person name="Ament-velasquez S.L."/>
            <person name="Kruys A."/>
            <person name="Hutchinson M.I."/>
            <person name="Powell A.J."/>
            <person name="Barry K."/>
            <person name="Miller A.N."/>
            <person name="Grigoriev I.V."/>
            <person name="Debuchy R."/>
            <person name="Gladieux P."/>
            <person name="Thoren M.H."/>
            <person name="Johannesson H."/>
        </authorList>
    </citation>
    <scope>NUCLEOTIDE SEQUENCE</scope>
    <source>
        <strain evidence="2">SMH2392-1A</strain>
    </source>
</reference>
<dbReference type="RefSeq" id="XP_060302421.1">
    <property type="nucleotide sequence ID" value="XM_060434037.1"/>
</dbReference>
<dbReference type="Proteomes" id="UP001172101">
    <property type="component" value="Unassembled WGS sequence"/>
</dbReference>
<feature type="compositionally biased region" description="Basic and acidic residues" evidence="1">
    <location>
        <begin position="166"/>
        <end position="176"/>
    </location>
</feature>
<evidence type="ECO:0000313" key="3">
    <source>
        <dbReference type="Proteomes" id="UP001172101"/>
    </source>
</evidence>
<accession>A0AA40BG19</accession>
<dbReference type="AlphaFoldDB" id="A0AA40BG19"/>
<proteinExistence type="predicted"/>
<organism evidence="2 3">
    <name type="scientific">Lasiosphaeria miniovina</name>
    <dbReference type="NCBI Taxonomy" id="1954250"/>
    <lineage>
        <taxon>Eukaryota</taxon>
        <taxon>Fungi</taxon>
        <taxon>Dikarya</taxon>
        <taxon>Ascomycota</taxon>
        <taxon>Pezizomycotina</taxon>
        <taxon>Sordariomycetes</taxon>
        <taxon>Sordariomycetidae</taxon>
        <taxon>Sordariales</taxon>
        <taxon>Lasiosphaeriaceae</taxon>
        <taxon>Lasiosphaeria</taxon>
    </lineage>
</organism>
<sequence length="222" mass="25174">MAKSRSGQHPRYILYRPTLGSHPIPDSGPPRLPAADWRAIRAWVIYLLPQQPDLSCKPRRNGFLSAFGGCRFSRVFLLFCFRALLVYLPTLPRIPWAAPDSAYVERGVQHEKEPASLWCNSKPTPSHLESRLQFRRCLTGPHRVPTRNILQILHNLKEKRKKKSIIKQEEKKEELPSLRPGGRGVRSAEPSWRRAVAPLDHGSVPQLITTREANNASSSQPG</sequence>
<feature type="compositionally biased region" description="Polar residues" evidence="1">
    <location>
        <begin position="206"/>
        <end position="222"/>
    </location>
</feature>